<evidence type="ECO:0000313" key="1">
    <source>
        <dbReference type="EMBL" id="OWR55673.1"/>
    </source>
</evidence>
<name>A0A212FPM3_DANPL</name>
<dbReference type="InParanoid" id="A0A212FPM3"/>
<evidence type="ECO:0000313" key="2">
    <source>
        <dbReference type="Proteomes" id="UP000007151"/>
    </source>
</evidence>
<keyword evidence="1" id="KW-0675">Receptor</keyword>
<sequence>MSVMVWAYARMSSALRGRTIGECTHHQMQVVRSKRKVSFVCWLQV</sequence>
<dbReference type="KEGG" id="dpl:KGM_212655"/>
<proteinExistence type="predicted"/>
<dbReference type="Proteomes" id="UP000007151">
    <property type="component" value="Unassembled WGS sequence"/>
</dbReference>
<comment type="caution">
    <text evidence="1">The sequence shown here is derived from an EMBL/GenBank/DDBJ whole genome shotgun (WGS) entry which is preliminary data.</text>
</comment>
<dbReference type="EMBL" id="AGBW02001964">
    <property type="protein sequence ID" value="OWR55673.1"/>
    <property type="molecule type" value="Genomic_DNA"/>
</dbReference>
<accession>A0A212FPM3</accession>
<keyword evidence="2" id="KW-1185">Reference proteome</keyword>
<reference evidence="1 2" key="1">
    <citation type="journal article" date="2011" name="Cell">
        <title>The monarch butterfly genome yields insights into long-distance migration.</title>
        <authorList>
            <person name="Zhan S."/>
            <person name="Merlin C."/>
            <person name="Boore J.L."/>
            <person name="Reppert S.M."/>
        </authorList>
    </citation>
    <scope>NUCLEOTIDE SEQUENCE [LARGE SCALE GENOMIC DNA]</scope>
    <source>
        <strain evidence="1">F-2</strain>
    </source>
</reference>
<protein>
    <submittedName>
        <fullName evidence="1">Neuropeptide receptor A33</fullName>
    </submittedName>
</protein>
<organism evidence="1 2">
    <name type="scientific">Danaus plexippus plexippus</name>
    <dbReference type="NCBI Taxonomy" id="278856"/>
    <lineage>
        <taxon>Eukaryota</taxon>
        <taxon>Metazoa</taxon>
        <taxon>Ecdysozoa</taxon>
        <taxon>Arthropoda</taxon>
        <taxon>Hexapoda</taxon>
        <taxon>Insecta</taxon>
        <taxon>Pterygota</taxon>
        <taxon>Neoptera</taxon>
        <taxon>Endopterygota</taxon>
        <taxon>Lepidoptera</taxon>
        <taxon>Glossata</taxon>
        <taxon>Ditrysia</taxon>
        <taxon>Papilionoidea</taxon>
        <taxon>Nymphalidae</taxon>
        <taxon>Danainae</taxon>
        <taxon>Danaini</taxon>
        <taxon>Danaina</taxon>
        <taxon>Danaus</taxon>
        <taxon>Danaus</taxon>
    </lineage>
</organism>
<gene>
    <name evidence="1" type="ORF">KGM_212655</name>
</gene>
<dbReference type="AlphaFoldDB" id="A0A212FPM3"/>